<feature type="transmembrane region" description="Helical" evidence="5">
    <location>
        <begin position="606"/>
        <end position="626"/>
    </location>
</feature>
<evidence type="ECO:0000313" key="7">
    <source>
        <dbReference type="EMBL" id="AWP00104.1"/>
    </source>
</evidence>
<dbReference type="AlphaFoldDB" id="A0A2U9B8B7"/>
<protein>
    <recommendedName>
        <fullName evidence="5">Palmitoyltransferase</fullName>
        <ecNumber evidence="5">2.3.1.225</ecNumber>
    </recommendedName>
</protein>
<feature type="transmembrane region" description="Helical" evidence="5">
    <location>
        <begin position="398"/>
        <end position="417"/>
    </location>
</feature>
<dbReference type="SMART" id="SM01417">
    <property type="entry name" value="Solute_trans_a"/>
    <property type="match status" value="1"/>
</dbReference>
<dbReference type="EC" id="2.3.1.225" evidence="5"/>
<keyword evidence="8" id="KW-1185">Reference proteome</keyword>
<feature type="transmembrane region" description="Helical" evidence="5">
    <location>
        <begin position="527"/>
        <end position="551"/>
    </location>
</feature>
<comment type="subcellular location">
    <subcellularLocation>
        <location evidence="1">Membrane</location>
        <topology evidence="1">Multi-pass membrane protein</topology>
    </subcellularLocation>
</comment>
<evidence type="ECO:0000313" key="8">
    <source>
        <dbReference type="Proteomes" id="UP000246464"/>
    </source>
</evidence>
<keyword evidence="5" id="KW-0012">Acyltransferase</keyword>
<keyword evidence="5 7" id="KW-0808">Transferase</keyword>
<dbReference type="STRING" id="52904.ENSSMAP00000019926"/>
<evidence type="ECO:0000256" key="3">
    <source>
        <dbReference type="ARBA" id="ARBA00022989"/>
    </source>
</evidence>
<accession>A0A2U9B8B7</accession>
<comment type="catalytic activity">
    <reaction evidence="5">
        <text>L-cysteinyl-[protein] + hexadecanoyl-CoA = S-hexadecanoyl-L-cysteinyl-[protein] + CoA</text>
        <dbReference type="Rhea" id="RHEA:36683"/>
        <dbReference type="Rhea" id="RHEA-COMP:10131"/>
        <dbReference type="Rhea" id="RHEA-COMP:11032"/>
        <dbReference type="ChEBI" id="CHEBI:29950"/>
        <dbReference type="ChEBI" id="CHEBI:57287"/>
        <dbReference type="ChEBI" id="CHEBI:57379"/>
        <dbReference type="ChEBI" id="CHEBI:74151"/>
        <dbReference type="EC" id="2.3.1.225"/>
    </reaction>
</comment>
<organism evidence="7 8">
    <name type="scientific">Scophthalmus maximus</name>
    <name type="common">Turbot</name>
    <name type="synonym">Psetta maxima</name>
    <dbReference type="NCBI Taxonomy" id="52904"/>
    <lineage>
        <taxon>Eukaryota</taxon>
        <taxon>Metazoa</taxon>
        <taxon>Chordata</taxon>
        <taxon>Craniata</taxon>
        <taxon>Vertebrata</taxon>
        <taxon>Euteleostomi</taxon>
        <taxon>Actinopterygii</taxon>
        <taxon>Neopterygii</taxon>
        <taxon>Teleostei</taxon>
        <taxon>Neoteleostei</taxon>
        <taxon>Acanthomorphata</taxon>
        <taxon>Carangaria</taxon>
        <taxon>Pleuronectiformes</taxon>
        <taxon>Pleuronectoidei</taxon>
        <taxon>Scophthalmidae</taxon>
        <taxon>Scophthalmus</taxon>
    </lineage>
</organism>
<dbReference type="Pfam" id="PF01529">
    <property type="entry name" value="DHHC"/>
    <property type="match status" value="1"/>
</dbReference>
<dbReference type="GO" id="GO:0019706">
    <property type="term" value="F:protein-cysteine S-palmitoyltransferase activity"/>
    <property type="evidence" value="ECO:0007669"/>
    <property type="project" value="UniProtKB-EC"/>
</dbReference>
<dbReference type="GO" id="GO:0016020">
    <property type="term" value="C:membrane"/>
    <property type="evidence" value="ECO:0007669"/>
    <property type="project" value="UniProtKB-SubCell"/>
</dbReference>
<feature type="transmembrane region" description="Helical" evidence="5">
    <location>
        <begin position="563"/>
        <end position="585"/>
    </location>
</feature>
<comment type="domain">
    <text evidence="5">The DHHC domain is required for palmitoyltransferase activity.</text>
</comment>
<dbReference type="InterPro" id="IPR005178">
    <property type="entry name" value="Ostalpha/TMEM184C"/>
</dbReference>
<keyword evidence="3 5" id="KW-1133">Transmembrane helix</keyword>
<dbReference type="EMBL" id="CP026246">
    <property type="protein sequence ID" value="AWP00104.1"/>
    <property type="molecule type" value="Genomic_DNA"/>
</dbReference>
<sequence>MAPSHALRCCKRALNWIPVLFINLVVGWSYYAYVVELCVCEYTDFMGRVDRSQWRTSCSCSQFRDTIPNNAERISYLVVFHVFFTMFVWAYWKTICSTPASPSKAFGLPRAEKELYEREEQAERQQEILKKVARNLPVYTRTAGGAIRYCDICQVVKPDRCHHCSTCEMCVLKMDHHCPWVNNCVGFSNYKFFVLFLAYASLYCVVICATVIQYFIKFWTKQLPDTHAKFHILFLFFVAAMFFISILSLLSYHLWLVGKNRTTIEAFRAPVFANGPDKSGFSLGFGRNVAEVFGDEAKYWMFPVVSNLGDGHSFVTRLVHIDREQANCVLQQNGKSHADGVGTSPCVLSNNIQHTVDDSKETIEEYLHAMEEALNITIDPACLQEPPLASDVIQQLDVFGFCLYGMLTCMSCISLLLYLEQCVYIYKKMPYPKKTTIIWITGAAPVIATMACFGMWIPKAVMFTDMTSNCYFAVVVYKVLVLIIEELGGSDGFMKRFLGEGFRINTGPCCCCCLCLPRVPMSWRMLFWLKLGALQYAILKTVLSVLCIILWTNGYFDLSDLEITGTAIWINPFIGVLTIVSLWPVAITFMNTNSHLRGLNIVPKYAMYQLILVLSQLQTSIINILALDGTIACAPPFSSQARGSMLSQQMMIMEMFIISLVNRCLYRRTYDTLPSEARDNEQNTKVLVEHDV</sequence>
<gene>
    <name evidence="7" type="ORF">SMAX5B_003998</name>
</gene>
<dbReference type="Proteomes" id="UP000246464">
    <property type="component" value="Chromosome 4"/>
</dbReference>
<evidence type="ECO:0000256" key="1">
    <source>
        <dbReference type="ARBA" id="ARBA00004141"/>
    </source>
</evidence>
<feature type="transmembrane region" description="Helical" evidence="5">
    <location>
        <begin position="228"/>
        <end position="252"/>
    </location>
</feature>
<dbReference type="Pfam" id="PF03619">
    <property type="entry name" value="Solute_trans_a"/>
    <property type="match status" value="1"/>
</dbReference>
<evidence type="ECO:0000256" key="2">
    <source>
        <dbReference type="ARBA" id="ARBA00022692"/>
    </source>
</evidence>
<keyword evidence="4 5" id="KW-0472">Membrane</keyword>
<keyword evidence="2 5" id="KW-0812">Transmembrane</keyword>
<dbReference type="InterPro" id="IPR001594">
    <property type="entry name" value="Palmitoyltrfase_DHHC"/>
</dbReference>
<comment type="similarity">
    <text evidence="5">Belongs to the DHHC palmitoyltransferase family.</text>
</comment>
<evidence type="ECO:0000256" key="5">
    <source>
        <dbReference type="RuleBase" id="RU079119"/>
    </source>
</evidence>
<dbReference type="PROSITE" id="PS50216">
    <property type="entry name" value="DHHC"/>
    <property type="match status" value="1"/>
</dbReference>
<feature type="transmembrane region" description="Helical" evidence="5">
    <location>
        <begin position="12"/>
        <end position="33"/>
    </location>
</feature>
<feature type="domain" description="Palmitoyltransferase DHHC" evidence="6">
    <location>
        <begin position="148"/>
        <end position="267"/>
    </location>
</feature>
<proteinExistence type="inferred from homology"/>
<reference evidence="7 8" key="1">
    <citation type="submission" date="2017-12" db="EMBL/GenBank/DDBJ databases">
        <title>Integrating genomic resources of turbot (Scophthalmus maximus) in depth evaluation of genetic and physical mapping variation across individuals.</title>
        <authorList>
            <person name="Martinez P."/>
        </authorList>
    </citation>
    <scope>NUCLEOTIDE SEQUENCE [LARGE SCALE GENOMIC DNA]</scope>
</reference>
<dbReference type="PANTHER" id="PTHR23423">
    <property type="entry name" value="ORGANIC SOLUTE TRANSPORTER-RELATED"/>
    <property type="match status" value="1"/>
</dbReference>
<evidence type="ECO:0000259" key="6">
    <source>
        <dbReference type="Pfam" id="PF01529"/>
    </source>
</evidence>
<evidence type="ECO:0000256" key="4">
    <source>
        <dbReference type="ARBA" id="ARBA00023136"/>
    </source>
</evidence>
<feature type="transmembrane region" description="Helical" evidence="5">
    <location>
        <begin position="437"/>
        <end position="457"/>
    </location>
</feature>
<feature type="transmembrane region" description="Helical" evidence="5">
    <location>
        <begin position="74"/>
        <end position="92"/>
    </location>
</feature>
<feature type="transmembrane region" description="Helical" evidence="5">
    <location>
        <begin position="192"/>
        <end position="216"/>
    </location>
</feature>
<name>A0A2U9B8B7_SCOMX</name>
<comment type="caution">
    <text evidence="5">Lacks conserved residue(s) required for the propagation of feature annotation.</text>
</comment>